<dbReference type="RefSeq" id="WP_189027829.1">
    <property type="nucleotide sequence ID" value="NZ_BMNE01000003.1"/>
</dbReference>
<protein>
    <recommendedName>
        <fullName evidence="8">Peptidase M48 domain-containing protein</fullName>
    </recommendedName>
</protein>
<comment type="similarity">
    <text evidence="6">Belongs to the peptidase M48 family.</text>
</comment>
<reference evidence="10" key="1">
    <citation type="journal article" date="2019" name="Int. J. Syst. Evol. Microbiol.">
        <title>The Global Catalogue of Microorganisms (GCM) 10K type strain sequencing project: providing services to taxonomists for standard genome sequencing and annotation.</title>
        <authorList>
            <consortium name="The Broad Institute Genomics Platform"/>
            <consortium name="The Broad Institute Genome Sequencing Center for Infectious Disease"/>
            <person name="Wu L."/>
            <person name="Ma J."/>
        </authorList>
    </citation>
    <scope>NUCLEOTIDE SEQUENCE [LARGE SCALE GENOMIC DNA]</scope>
    <source>
        <strain evidence="10">CGMCC 4.7329</strain>
    </source>
</reference>
<dbReference type="Gene3D" id="3.30.2010.10">
    <property type="entry name" value="Metalloproteases ('zincins'), catalytic domain"/>
    <property type="match status" value="1"/>
</dbReference>
<evidence type="ECO:0000256" key="3">
    <source>
        <dbReference type="ARBA" id="ARBA00022801"/>
    </source>
</evidence>
<sequence>MGAVAQSLAEIELTIVTWTADLILPAAIAGLILPVGLVARVAVVHVRKWSAHRRRHTALLALLSRVDPASTGLVWLDHPVPLAYSVSGRGGYVVVTDGPARCLTEAQWRAVLAHEHAHLRARHHHILGVCQVLVGAFPWIPLFAAAPSALTTLVELAADRAAAIRTDPHSLGSALRTVENRCA</sequence>
<feature type="transmembrane region" description="Helical" evidence="7">
    <location>
        <begin position="22"/>
        <end position="46"/>
    </location>
</feature>
<dbReference type="PANTHER" id="PTHR34978:SF3">
    <property type="entry name" value="SLR0241 PROTEIN"/>
    <property type="match status" value="1"/>
</dbReference>
<feature type="domain" description="Peptidase M48" evidence="8">
    <location>
        <begin position="74"/>
        <end position="127"/>
    </location>
</feature>
<keyword evidence="2" id="KW-0479">Metal-binding</keyword>
<evidence type="ECO:0000256" key="4">
    <source>
        <dbReference type="ARBA" id="ARBA00022833"/>
    </source>
</evidence>
<keyword evidence="5 6" id="KW-0482">Metalloprotease</keyword>
<dbReference type="CDD" id="cd07326">
    <property type="entry name" value="M56_BlaR1_MecR1_like"/>
    <property type="match status" value="1"/>
</dbReference>
<proteinExistence type="inferred from homology"/>
<evidence type="ECO:0000256" key="1">
    <source>
        <dbReference type="ARBA" id="ARBA00022670"/>
    </source>
</evidence>
<keyword evidence="7" id="KW-0812">Transmembrane</keyword>
<keyword evidence="7" id="KW-0472">Membrane</keyword>
<dbReference type="Pfam" id="PF01435">
    <property type="entry name" value="Peptidase_M48"/>
    <property type="match status" value="1"/>
</dbReference>
<evidence type="ECO:0000256" key="6">
    <source>
        <dbReference type="RuleBase" id="RU003983"/>
    </source>
</evidence>
<name>A0ABQ2KD35_9NOCA</name>
<dbReference type="InterPro" id="IPR001915">
    <property type="entry name" value="Peptidase_M48"/>
</dbReference>
<accession>A0ABQ2KD35</accession>
<comment type="caution">
    <text evidence="9">The sequence shown here is derived from an EMBL/GenBank/DDBJ whole genome shotgun (WGS) entry which is preliminary data.</text>
</comment>
<evidence type="ECO:0000313" key="10">
    <source>
        <dbReference type="Proteomes" id="UP000658127"/>
    </source>
</evidence>
<evidence type="ECO:0000313" key="9">
    <source>
        <dbReference type="EMBL" id="GGN79063.1"/>
    </source>
</evidence>
<evidence type="ECO:0000259" key="8">
    <source>
        <dbReference type="Pfam" id="PF01435"/>
    </source>
</evidence>
<keyword evidence="4 6" id="KW-0862">Zinc</keyword>
<dbReference type="InterPro" id="IPR052173">
    <property type="entry name" value="Beta-lactam_resp_regulator"/>
</dbReference>
<dbReference type="EMBL" id="BMNE01000003">
    <property type="protein sequence ID" value="GGN79063.1"/>
    <property type="molecule type" value="Genomic_DNA"/>
</dbReference>
<comment type="cofactor">
    <cofactor evidence="6">
        <name>Zn(2+)</name>
        <dbReference type="ChEBI" id="CHEBI:29105"/>
    </cofactor>
    <text evidence="6">Binds 1 zinc ion per subunit.</text>
</comment>
<keyword evidence="10" id="KW-1185">Reference proteome</keyword>
<dbReference type="Proteomes" id="UP000658127">
    <property type="component" value="Unassembled WGS sequence"/>
</dbReference>
<keyword evidence="7" id="KW-1133">Transmembrane helix</keyword>
<keyword evidence="1 6" id="KW-0645">Protease</keyword>
<keyword evidence="3 6" id="KW-0378">Hydrolase</keyword>
<organism evidence="9 10">
    <name type="scientific">Nocardia rhizosphaerihabitans</name>
    <dbReference type="NCBI Taxonomy" id="1691570"/>
    <lineage>
        <taxon>Bacteria</taxon>
        <taxon>Bacillati</taxon>
        <taxon>Actinomycetota</taxon>
        <taxon>Actinomycetes</taxon>
        <taxon>Mycobacteriales</taxon>
        <taxon>Nocardiaceae</taxon>
        <taxon>Nocardia</taxon>
    </lineage>
</organism>
<evidence type="ECO:0000256" key="7">
    <source>
        <dbReference type="SAM" id="Phobius"/>
    </source>
</evidence>
<evidence type="ECO:0000256" key="2">
    <source>
        <dbReference type="ARBA" id="ARBA00022723"/>
    </source>
</evidence>
<dbReference type="PANTHER" id="PTHR34978">
    <property type="entry name" value="POSSIBLE SENSOR-TRANSDUCER PROTEIN BLAR"/>
    <property type="match status" value="1"/>
</dbReference>
<evidence type="ECO:0000256" key="5">
    <source>
        <dbReference type="ARBA" id="ARBA00023049"/>
    </source>
</evidence>
<gene>
    <name evidence="9" type="ORF">GCM10011610_27150</name>
</gene>